<comment type="caution">
    <text evidence="1">The sequence shown here is derived from an EMBL/GenBank/DDBJ whole genome shotgun (WGS) entry which is preliminary data.</text>
</comment>
<evidence type="ECO:0000313" key="2">
    <source>
        <dbReference type="Proteomes" id="UP001627154"/>
    </source>
</evidence>
<sequence>MAVVERLEKRGYQLDRNDALTIIKFSFKHGLFKNSVNVDRYFYSHAHERFLKVAERLTLAPNLSLYDLTRLRPKEAEKLLTYSDYYKFTIEDDFNSLPTAHYVACVAHMCEIMWGKFYRVWIMDVFLVLKRYRLPILCCRAIIENLESEDLLKICLATEIDASEQNQNV</sequence>
<dbReference type="Proteomes" id="UP001627154">
    <property type="component" value="Unassembled WGS sequence"/>
</dbReference>
<name>A0ABD2WJI8_9HYME</name>
<dbReference type="EMBL" id="JBJJXI010000100">
    <property type="protein sequence ID" value="KAL3393226.1"/>
    <property type="molecule type" value="Genomic_DNA"/>
</dbReference>
<organism evidence="1 2">
    <name type="scientific">Trichogramma kaykai</name>
    <dbReference type="NCBI Taxonomy" id="54128"/>
    <lineage>
        <taxon>Eukaryota</taxon>
        <taxon>Metazoa</taxon>
        <taxon>Ecdysozoa</taxon>
        <taxon>Arthropoda</taxon>
        <taxon>Hexapoda</taxon>
        <taxon>Insecta</taxon>
        <taxon>Pterygota</taxon>
        <taxon>Neoptera</taxon>
        <taxon>Endopterygota</taxon>
        <taxon>Hymenoptera</taxon>
        <taxon>Apocrita</taxon>
        <taxon>Proctotrupomorpha</taxon>
        <taxon>Chalcidoidea</taxon>
        <taxon>Trichogrammatidae</taxon>
        <taxon>Trichogramma</taxon>
    </lineage>
</organism>
<protein>
    <submittedName>
        <fullName evidence="1">Uncharacterized protein</fullName>
    </submittedName>
</protein>
<gene>
    <name evidence="1" type="ORF">TKK_012465</name>
</gene>
<accession>A0ABD2WJI8</accession>
<keyword evidence="2" id="KW-1185">Reference proteome</keyword>
<proteinExistence type="predicted"/>
<dbReference type="AlphaFoldDB" id="A0ABD2WJI8"/>
<evidence type="ECO:0000313" key="1">
    <source>
        <dbReference type="EMBL" id="KAL3393226.1"/>
    </source>
</evidence>
<reference evidence="1 2" key="1">
    <citation type="journal article" date="2024" name="bioRxiv">
        <title>A reference genome for Trichogramma kaykai: A tiny desert-dwelling parasitoid wasp with competing sex-ratio distorters.</title>
        <authorList>
            <person name="Culotta J."/>
            <person name="Lindsey A.R."/>
        </authorList>
    </citation>
    <scope>NUCLEOTIDE SEQUENCE [LARGE SCALE GENOMIC DNA]</scope>
    <source>
        <strain evidence="1 2">KSX58</strain>
    </source>
</reference>